<gene>
    <name evidence="2" type="ORF">SAMN05444406_10257</name>
</gene>
<dbReference type="InterPro" id="IPR029010">
    <property type="entry name" value="ThuA-like"/>
</dbReference>
<name>A0A1I5SAI1_9FIRM</name>
<evidence type="ECO:0000259" key="1">
    <source>
        <dbReference type="Pfam" id="PF06283"/>
    </source>
</evidence>
<proteinExistence type="predicted"/>
<dbReference type="Gene3D" id="3.40.50.880">
    <property type="match status" value="1"/>
</dbReference>
<dbReference type="Pfam" id="PF06283">
    <property type="entry name" value="ThuA"/>
    <property type="match status" value="1"/>
</dbReference>
<organism evidence="2 3">
    <name type="scientific">Caldicoprobacter faecalis</name>
    <dbReference type="NCBI Taxonomy" id="937334"/>
    <lineage>
        <taxon>Bacteria</taxon>
        <taxon>Bacillati</taxon>
        <taxon>Bacillota</taxon>
        <taxon>Clostridia</taxon>
        <taxon>Caldicoprobacterales</taxon>
        <taxon>Caldicoprobacteraceae</taxon>
        <taxon>Caldicoprobacter</taxon>
    </lineage>
</organism>
<dbReference type="PANTHER" id="PTHR40469">
    <property type="entry name" value="SECRETED GLYCOSYL HYDROLASE"/>
    <property type="match status" value="1"/>
</dbReference>
<dbReference type="Proteomes" id="UP000198577">
    <property type="component" value="Unassembled WGS sequence"/>
</dbReference>
<dbReference type="AlphaFoldDB" id="A0A1I5SAI1"/>
<feature type="domain" description="ThuA-like" evidence="1">
    <location>
        <begin position="24"/>
        <end position="206"/>
    </location>
</feature>
<dbReference type="PANTHER" id="PTHR40469:SF2">
    <property type="entry name" value="GALACTOSE-BINDING DOMAIN-LIKE SUPERFAMILY PROTEIN"/>
    <property type="match status" value="1"/>
</dbReference>
<accession>A0A1I5SAI1</accession>
<reference evidence="2 3" key="1">
    <citation type="submission" date="2016-10" db="EMBL/GenBank/DDBJ databases">
        <authorList>
            <person name="de Groot N.N."/>
        </authorList>
    </citation>
    <scope>NUCLEOTIDE SEQUENCE [LARGE SCALE GENOMIC DNA]</scope>
    <source>
        <strain evidence="2 3">DSM 20678</strain>
    </source>
</reference>
<protein>
    <submittedName>
        <fullName evidence="2">Trehalose utilisation</fullName>
    </submittedName>
</protein>
<dbReference type="InterPro" id="IPR029062">
    <property type="entry name" value="Class_I_gatase-like"/>
</dbReference>
<evidence type="ECO:0000313" key="2">
    <source>
        <dbReference type="EMBL" id="SFP67709.1"/>
    </source>
</evidence>
<dbReference type="RefSeq" id="WP_025746930.1">
    <property type="nucleotide sequence ID" value="NZ_FOXR01000002.1"/>
</dbReference>
<sequence length="210" mass="23491">MRVLVLCDDRWHPASVVKRGLDPLADDGFEFTYIENMADWTPDMMKQFPVVILAKSNNFSSTDTTEWATEEAQSIFDGYVQNGGGLLAVHSGTAGYKEASILRSILGGVFIHHPEQCQVTVEVKGEHIITDGFVPFTLKDEHYFIEIDNNDDVHVFLTSTSQHGTQPAGWVRTHGKGKVCVLTPGHNLDVWLHPSFQLLLRNSLNWLAKV</sequence>
<evidence type="ECO:0000313" key="3">
    <source>
        <dbReference type="Proteomes" id="UP000198577"/>
    </source>
</evidence>
<keyword evidence="3" id="KW-1185">Reference proteome</keyword>
<dbReference type="EMBL" id="FOXR01000002">
    <property type="protein sequence ID" value="SFP67709.1"/>
    <property type="molecule type" value="Genomic_DNA"/>
</dbReference>
<dbReference type="STRING" id="937334.SAMN05444406_10257"/>
<dbReference type="SUPFAM" id="SSF52317">
    <property type="entry name" value="Class I glutamine amidotransferase-like"/>
    <property type="match status" value="1"/>
</dbReference>